<evidence type="ECO:0000313" key="4">
    <source>
        <dbReference type="Proteomes" id="UP000467240"/>
    </source>
</evidence>
<protein>
    <submittedName>
        <fullName evidence="3">DUF1624 domain-containing protein</fullName>
    </submittedName>
</protein>
<dbReference type="AlphaFoldDB" id="A0A7J5BNM3"/>
<feature type="transmembrane region" description="Helical" evidence="1">
    <location>
        <begin position="336"/>
        <end position="362"/>
    </location>
</feature>
<dbReference type="Pfam" id="PF07786">
    <property type="entry name" value="HGSNAT_cat"/>
    <property type="match status" value="1"/>
</dbReference>
<evidence type="ECO:0000259" key="2">
    <source>
        <dbReference type="Pfam" id="PF07786"/>
    </source>
</evidence>
<reference evidence="3 4" key="1">
    <citation type="submission" date="2019-09" db="EMBL/GenBank/DDBJ databases">
        <title>Phylogeny of genus Pseudoclavibacter and closely related genus.</title>
        <authorList>
            <person name="Li Y."/>
        </authorList>
    </citation>
    <scope>NUCLEOTIDE SEQUENCE [LARGE SCALE GENOMIC DNA]</scope>
    <source>
        <strain evidence="3 4">DSM 23821</strain>
    </source>
</reference>
<dbReference type="EMBL" id="WBJZ01000021">
    <property type="protein sequence ID" value="KAB1653858.1"/>
    <property type="molecule type" value="Genomic_DNA"/>
</dbReference>
<name>A0A7J5BNM3_9MICO</name>
<evidence type="ECO:0000313" key="3">
    <source>
        <dbReference type="EMBL" id="KAB1653858.1"/>
    </source>
</evidence>
<feature type="transmembrane region" description="Helical" evidence="1">
    <location>
        <begin position="374"/>
        <end position="397"/>
    </location>
</feature>
<dbReference type="Proteomes" id="UP000467240">
    <property type="component" value="Unassembled WGS sequence"/>
</dbReference>
<accession>A0A7J5BNM3</accession>
<feature type="transmembrane region" description="Helical" evidence="1">
    <location>
        <begin position="226"/>
        <end position="250"/>
    </location>
</feature>
<keyword evidence="1" id="KW-1133">Transmembrane helix</keyword>
<feature type="domain" description="Heparan-alpha-glucosaminide N-acetyltransferase catalytic" evidence="2">
    <location>
        <begin position="22"/>
        <end position="215"/>
    </location>
</feature>
<dbReference type="InterPro" id="IPR012429">
    <property type="entry name" value="HGSNAT_cat"/>
</dbReference>
<dbReference type="OrthoDB" id="4966979at2"/>
<keyword evidence="1" id="KW-0472">Membrane</keyword>
<proteinExistence type="predicted"/>
<feature type="transmembrane region" description="Helical" evidence="1">
    <location>
        <begin position="303"/>
        <end position="324"/>
    </location>
</feature>
<comment type="caution">
    <text evidence="3">The sequence shown here is derived from an EMBL/GenBank/DDBJ whole genome shotgun (WGS) entry which is preliminary data.</text>
</comment>
<feature type="transmembrane region" description="Helical" evidence="1">
    <location>
        <begin position="114"/>
        <end position="133"/>
    </location>
</feature>
<organism evidence="3 4">
    <name type="scientific">Pseudoclavibacter chungangensis</name>
    <dbReference type="NCBI Taxonomy" id="587635"/>
    <lineage>
        <taxon>Bacteria</taxon>
        <taxon>Bacillati</taxon>
        <taxon>Actinomycetota</taxon>
        <taxon>Actinomycetes</taxon>
        <taxon>Micrococcales</taxon>
        <taxon>Microbacteriaceae</taxon>
        <taxon>Pseudoclavibacter</taxon>
    </lineage>
</organism>
<dbReference type="RefSeq" id="WP_158041695.1">
    <property type="nucleotide sequence ID" value="NZ_JACCFV010000001.1"/>
</dbReference>
<keyword evidence="1" id="KW-0812">Transmembrane</keyword>
<gene>
    <name evidence="3" type="ORF">F8O01_14645</name>
</gene>
<feature type="transmembrane region" description="Helical" evidence="1">
    <location>
        <begin position="194"/>
        <end position="214"/>
    </location>
</feature>
<sequence length="434" mass="45114">MTIPPPVPSAPQPIRVVAPVGRVAGLDLARFLALVGMMATHLWIGFGVGEDPAFVDVISGKAAALFAVLAGVGIALTTRGDLAAGRPRAARLAVFGRGAALIAIGLTLGLVPGIILVILVYYGITFWLAIPALRWRNGVLLAVATGWALVWPVLSMLLRGDADLSLEVGSANWFDLTDPLVFVRGLFVTGAYPALTWVVYVLVGLVVGRLVIAARETGTRGAVQNLGVRLAATGTIVSASAFLVSLLALWPLGGLAAFAAEEGTSRLDLAQEELLDGSHGIPGGTSWWYLASPAPHSGSFPDLAITAGLAVAIIGVLLALGTLLGATGVRVLGPVLAAGAAPLTVYTTHVFVAGIAASLVLADWSRSLAEGHPWWFVSGWIWLCHIAGALLIGFVLMKLRVRGPLERFVGWVGRRAARLARDRLAEAPPGHPSG</sequence>
<keyword evidence="4" id="KW-1185">Reference proteome</keyword>
<feature type="transmembrane region" description="Helical" evidence="1">
    <location>
        <begin position="140"/>
        <end position="158"/>
    </location>
</feature>
<feature type="transmembrane region" description="Helical" evidence="1">
    <location>
        <begin position="58"/>
        <end position="77"/>
    </location>
</feature>
<evidence type="ECO:0000256" key="1">
    <source>
        <dbReference type="SAM" id="Phobius"/>
    </source>
</evidence>
<feature type="transmembrane region" description="Helical" evidence="1">
    <location>
        <begin position="28"/>
        <end position="46"/>
    </location>
</feature>